<dbReference type="VEuPathDB" id="VectorBase:LDEU001677"/>
<dbReference type="STRING" id="299467.A0A443SS95"/>
<dbReference type="Proteomes" id="UP000288716">
    <property type="component" value="Unassembled WGS sequence"/>
</dbReference>
<keyword evidence="5" id="KW-1185">Reference proteome</keyword>
<sequence length="203" mass="23164">MSAQVVNPFADCVNKILNSNKSSKKCILLKALKDKDVEQRKLKKTSVEKIEFVDSEGNVKNDESHSSDESEPNVSTFQKTDDISVKRKSGKLDSDVRTKKRPEINDHERKLNALATKGVIHLFNTVLQQQQTIEEKLNKAGPSETKKDKVLSQFTKSKFLDKLKKNEKKESNSEGWKVLKDDFLGNANMKDWDNEEENSDHDI</sequence>
<dbReference type="GO" id="GO:0000470">
    <property type="term" value="P:maturation of LSU-rRNA"/>
    <property type="evidence" value="ECO:0007669"/>
    <property type="project" value="TreeGrafter"/>
</dbReference>
<comment type="caution">
    <text evidence="4">The sequence shown here is derived from an EMBL/GenBank/DDBJ whole genome shotgun (WGS) entry which is preliminary data.</text>
</comment>
<dbReference type="OrthoDB" id="20949at2759"/>
<dbReference type="AlphaFoldDB" id="A0A443SS95"/>
<protein>
    <recommendedName>
        <fullName evidence="2">RRP15-like protein</fullName>
    </recommendedName>
</protein>
<dbReference type="GO" id="GO:0030687">
    <property type="term" value="C:preribosome, large subunit precursor"/>
    <property type="evidence" value="ECO:0007669"/>
    <property type="project" value="TreeGrafter"/>
</dbReference>
<dbReference type="GO" id="GO:0000460">
    <property type="term" value="P:maturation of 5.8S rRNA"/>
    <property type="evidence" value="ECO:0007669"/>
    <property type="project" value="TreeGrafter"/>
</dbReference>
<reference evidence="4 5" key="1">
    <citation type="journal article" date="2018" name="Gigascience">
        <title>Genomes of trombidid mites reveal novel predicted allergens and laterally-transferred genes associated with secondary metabolism.</title>
        <authorList>
            <person name="Dong X."/>
            <person name="Chaisiri K."/>
            <person name="Xia D."/>
            <person name="Armstrong S.D."/>
            <person name="Fang Y."/>
            <person name="Donnelly M.J."/>
            <person name="Kadowaki T."/>
            <person name="McGarry J.W."/>
            <person name="Darby A.C."/>
            <person name="Makepeace B.L."/>
        </authorList>
    </citation>
    <scope>NUCLEOTIDE SEQUENCE [LARGE SCALE GENOMIC DNA]</scope>
    <source>
        <strain evidence="4">UoL-UT</strain>
    </source>
</reference>
<dbReference type="Pfam" id="PF07890">
    <property type="entry name" value="Rrp15p"/>
    <property type="match status" value="1"/>
</dbReference>
<dbReference type="EMBL" id="NCKV01000533">
    <property type="protein sequence ID" value="RWS30362.1"/>
    <property type="molecule type" value="Genomic_DNA"/>
</dbReference>
<feature type="compositionally biased region" description="Basic and acidic residues" evidence="3">
    <location>
        <begin position="79"/>
        <end position="105"/>
    </location>
</feature>
<feature type="compositionally biased region" description="Basic and acidic residues" evidence="3">
    <location>
        <begin position="53"/>
        <end position="68"/>
    </location>
</feature>
<evidence type="ECO:0000256" key="1">
    <source>
        <dbReference type="ARBA" id="ARBA00007462"/>
    </source>
</evidence>
<name>A0A443SS95_9ACAR</name>
<dbReference type="PANTHER" id="PTHR13245:SF14">
    <property type="entry name" value="RRP15-LIKE PROTEIN"/>
    <property type="match status" value="1"/>
</dbReference>
<proteinExistence type="inferred from homology"/>
<organism evidence="4 5">
    <name type="scientific">Leptotrombidium deliense</name>
    <dbReference type="NCBI Taxonomy" id="299467"/>
    <lineage>
        <taxon>Eukaryota</taxon>
        <taxon>Metazoa</taxon>
        <taxon>Ecdysozoa</taxon>
        <taxon>Arthropoda</taxon>
        <taxon>Chelicerata</taxon>
        <taxon>Arachnida</taxon>
        <taxon>Acari</taxon>
        <taxon>Acariformes</taxon>
        <taxon>Trombidiformes</taxon>
        <taxon>Prostigmata</taxon>
        <taxon>Anystina</taxon>
        <taxon>Parasitengona</taxon>
        <taxon>Trombiculoidea</taxon>
        <taxon>Trombiculidae</taxon>
        <taxon>Leptotrombidium</taxon>
    </lineage>
</organism>
<comment type="similarity">
    <text evidence="1">Belongs to the RRP15 family.</text>
</comment>
<evidence type="ECO:0000313" key="4">
    <source>
        <dbReference type="EMBL" id="RWS30362.1"/>
    </source>
</evidence>
<dbReference type="PANTHER" id="PTHR13245">
    <property type="entry name" value="RRP15-LIKE PROTEIN"/>
    <property type="match status" value="1"/>
</dbReference>
<evidence type="ECO:0000256" key="2">
    <source>
        <dbReference type="ARBA" id="ARBA00017475"/>
    </source>
</evidence>
<dbReference type="InterPro" id="IPR012459">
    <property type="entry name" value="Rrp15"/>
</dbReference>
<accession>A0A443SS95</accession>
<feature type="region of interest" description="Disordered" evidence="3">
    <location>
        <begin position="53"/>
        <end position="105"/>
    </location>
</feature>
<evidence type="ECO:0000256" key="3">
    <source>
        <dbReference type="SAM" id="MobiDB-lite"/>
    </source>
</evidence>
<gene>
    <name evidence="4" type="ORF">B4U80_09451</name>
</gene>
<evidence type="ECO:0000313" key="5">
    <source>
        <dbReference type="Proteomes" id="UP000288716"/>
    </source>
</evidence>